<evidence type="ECO:0000256" key="2">
    <source>
        <dbReference type="ARBA" id="ARBA00023002"/>
    </source>
</evidence>
<dbReference type="GO" id="GO:0016491">
    <property type="term" value="F:oxidoreductase activity"/>
    <property type="evidence" value="ECO:0007669"/>
    <property type="project" value="UniProtKB-KW"/>
</dbReference>
<protein>
    <submittedName>
        <fullName evidence="3">Uncharacterized protein</fullName>
    </submittedName>
</protein>
<dbReference type="Proteomes" id="UP001438707">
    <property type="component" value="Unassembled WGS sequence"/>
</dbReference>
<dbReference type="PRINTS" id="PR00081">
    <property type="entry name" value="GDHRDH"/>
</dbReference>
<dbReference type="InterPro" id="IPR002347">
    <property type="entry name" value="SDR_fam"/>
</dbReference>
<evidence type="ECO:0000313" key="3">
    <source>
        <dbReference type="EMBL" id="KAK9843057.1"/>
    </source>
</evidence>
<dbReference type="PANTHER" id="PTHR24321:SF8">
    <property type="entry name" value="ESTRADIOL 17-BETA-DEHYDROGENASE 8-RELATED"/>
    <property type="match status" value="1"/>
</dbReference>
<dbReference type="CDD" id="cd05233">
    <property type="entry name" value="SDR_c"/>
    <property type="match status" value="1"/>
</dbReference>
<dbReference type="PRINTS" id="PR00080">
    <property type="entry name" value="SDRFAMILY"/>
</dbReference>
<comment type="similarity">
    <text evidence="1">Belongs to the short-chain dehydrogenases/reductases (SDR) family.</text>
</comment>
<dbReference type="PANTHER" id="PTHR24321">
    <property type="entry name" value="DEHYDROGENASES, SHORT CHAIN"/>
    <property type="match status" value="1"/>
</dbReference>
<dbReference type="AlphaFoldDB" id="A0AAW1SAM8"/>
<proteinExistence type="inferred from homology"/>
<dbReference type="PROSITE" id="PS00061">
    <property type="entry name" value="ADH_SHORT"/>
    <property type="match status" value="1"/>
</dbReference>
<reference evidence="3 4" key="1">
    <citation type="journal article" date="2024" name="Nat. Commun.">
        <title>Phylogenomics reveals the evolutionary origins of lichenization in chlorophyte algae.</title>
        <authorList>
            <person name="Puginier C."/>
            <person name="Libourel C."/>
            <person name="Otte J."/>
            <person name="Skaloud P."/>
            <person name="Haon M."/>
            <person name="Grisel S."/>
            <person name="Petersen M."/>
            <person name="Berrin J.G."/>
            <person name="Delaux P.M."/>
            <person name="Dal Grande F."/>
            <person name="Keller J."/>
        </authorList>
    </citation>
    <scope>NUCLEOTIDE SEQUENCE [LARGE SCALE GENOMIC DNA]</scope>
    <source>
        <strain evidence="3 4">SAG 2145</strain>
    </source>
</reference>
<accession>A0AAW1SAM8</accession>
<evidence type="ECO:0000313" key="4">
    <source>
        <dbReference type="Proteomes" id="UP001438707"/>
    </source>
</evidence>
<dbReference type="EMBL" id="JALJOS010000002">
    <property type="protein sequence ID" value="KAK9843057.1"/>
    <property type="molecule type" value="Genomic_DNA"/>
</dbReference>
<sequence>MHKHRPPQAVFQGPHLLYAPARRILQLRSVCRRHTPVQAQAGELTAVISGTANTDGIGRACVREFLQAGYRVVGLDINPPQDEGDDEILSRFKSQYKMLETDVSEEESVRASVEEACEFLGGQITSLVNNAGIALSGMSEEPGQRVASFKKFISVNLVGMFIVSEACLPFMPDGQSSIVNISSIQATSSWPNTEGYASAKSGILGLTRAQAVSLDKKVRVNTVLPGWIVTPGSQARLTQDIHDWHLTGLPPSPPSPRPFF</sequence>
<dbReference type="Gene3D" id="3.40.50.720">
    <property type="entry name" value="NAD(P)-binding Rossmann-like Domain"/>
    <property type="match status" value="1"/>
</dbReference>
<comment type="caution">
    <text evidence="3">The sequence shown here is derived from an EMBL/GenBank/DDBJ whole genome shotgun (WGS) entry which is preliminary data.</text>
</comment>
<organism evidence="3 4">
    <name type="scientific">Apatococcus lobatus</name>
    <dbReference type="NCBI Taxonomy" id="904363"/>
    <lineage>
        <taxon>Eukaryota</taxon>
        <taxon>Viridiplantae</taxon>
        <taxon>Chlorophyta</taxon>
        <taxon>core chlorophytes</taxon>
        <taxon>Trebouxiophyceae</taxon>
        <taxon>Chlorellales</taxon>
        <taxon>Chlorellaceae</taxon>
        <taxon>Apatococcus</taxon>
    </lineage>
</organism>
<dbReference type="InterPro" id="IPR020904">
    <property type="entry name" value="Sc_DH/Rdtase_CS"/>
</dbReference>
<gene>
    <name evidence="3" type="ORF">WJX74_006354</name>
</gene>
<keyword evidence="2" id="KW-0560">Oxidoreductase</keyword>
<evidence type="ECO:0000256" key="1">
    <source>
        <dbReference type="ARBA" id="ARBA00006484"/>
    </source>
</evidence>
<dbReference type="InterPro" id="IPR036291">
    <property type="entry name" value="NAD(P)-bd_dom_sf"/>
</dbReference>
<keyword evidence="4" id="KW-1185">Reference proteome</keyword>
<name>A0AAW1SAM8_9CHLO</name>
<dbReference type="SUPFAM" id="SSF51735">
    <property type="entry name" value="NAD(P)-binding Rossmann-fold domains"/>
    <property type="match status" value="1"/>
</dbReference>
<dbReference type="Pfam" id="PF13561">
    <property type="entry name" value="adh_short_C2"/>
    <property type="match status" value="1"/>
</dbReference>